<dbReference type="AlphaFoldDB" id="A0A1F7XCC1"/>
<evidence type="ECO:0000313" key="2">
    <source>
        <dbReference type="Proteomes" id="UP000177053"/>
    </source>
</evidence>
<dbReference type="EMBL" id="MGFS01000004">
    <property type="protein sequence ID" value="OGM12038.1"/>
    <property type="molecule type" value="Genomic_DNA"/>
</dbReference>
<reference evidence="1 2" key="1">
    <citation type="journal article" date="2016" name="Nat. Commun.">
        <title>Thousands of microbial genomes shed light on interconnected biogeochemical processes in an aquifer system.</title>
        <authorList>
            <person name="Anantharaman K."/>
            <person name="Brown C.T."/>
            <person name="Hug L.A."/>
            <person name="Sharon I."/>
            <person name="Castelle C.J."/>
            <person name="Probst A.J."/>
            <person name="Thomas B.C."/>
            <person name="Singh A."/>
            <person name="Wilkins M.J."/>
            <person name="Karaoz U."/>
            <person name="Brodie E.L."/>
            <person name="Williams K.H."/>
            <person name="Hubbard S.S."/>
            <person name="Banfield J.F."/>
        </authorList>
    </citation>
    <scope>NUCLEOTIDE SEQUENCE [LARGE SCALE GENOMIC DNA]</scope>
</reference>
<organism evidence="1 2">
    <name type="scientific">Candidatus Woesebacteria bacterium RBG_16_34_12</name>
    <dbReference type="NCBI Taxonomy" id="1802480"/>
    <lineage>
        <taxon>Bacteria</taxon>
        <taxon>Candidatus Woeseibacteriota</taxon>
    </lineage>
</organism>
<protein>
    <submittedName>
        <fullName evidence="1">Uncharacterized protein</fullName>
    </submittedName>
</protein>
<proteinExistence type="predicted"/>
<name>A0A1F7XCC1_9BACT</name>
<evidence type="ECO:0000313" key="1">
    <source>
        <dbReference type="EMBL" id="OGM12038.1"/>
    </source>
</evidence>
<comment type="caution">
    <text evidence="1">The sequence shown here is derived from an EMBL/GenBank/DDBJ whole genome shotgun (WGS) entry which is preliminary data.</text>
</comment>
<sequence length="75" mass="8738">MAIGIINLAKNLNEWTIYNKWNSKIKTIENQRKKLVEQGYLTDAEATEMEQLMVEALADYDYLLEAQKKKDDADN</sequence>
<accession>A0A1F7XCC1</accession>
<dbReference type="Proteomes" id="UP000177053">
    <property type="component" value="Unassembled WGS sequence"/>
</dbReference>
<gene>
    <name evidence="1" type="ORF">A2Z22_01895</name>
</gene>